<dbReference type="Proteomes" id="UP000051952">
    <property type="component" value="Unassembled WGS sequence"/>
</dbReference>
<dbReference type="EMBL" id="CYKH01001454">
    <property type="protein sequence ID" value="CUG87160.1"/>
    <property type="molecule type" value="Genomic_DNA"/>
</dbReference>
<feature type="compositionally biased region" description="Low complexity" evidence="1">
    <location>
        <begin position="38"/>
        <end position="55"/>
    </location>
</feature>
<organism evidence="2 3">
    <name type="scientific">Bodo saltans</name>
    <name type="common">Flagellated protozoan</name>
    <dbReference type="NCBI Taxonomy" id="75058"/>
    <lineage>
        <taxon>Eukaryota</taxon>
        <taxon>Discoba</taxon>
        <taxon>Euglenozoa</taxon>
        <taxon>Kinetoplastea</taxon>
        <taxon>Metakinetoplastina</taxon>
        <taxon>Eubodonida</taxon>
        <taxon>Bodonidae</taxon>
        <taxon>Bodo</taxon>
    </lineage>
</organism>
<protein>
    <submittedName>
        <fullName evidence="2">Uncharacterized protein</fullName>
    </submittedName>
</protein>
<dbReference type="AlphaFoldDB" id="A0A0S4JD89"/>
<dbReference type="VEuPathDB" id="TriTrypDB:BSAL_08935"/>
<keyword evidence="3" id="KW-1185">Reference proteome</keyword>
<feature type="region of interest" description="Disordered" evidence="1">
    <location>
        <begin position="16"/>
        <end position="55"/>
    </location>
</feature>
<proteinExistence type="predicted"/>
<feature type="compositionally biased region" description="Polar residues" evidence="1">
    <location>
        <begin position="329"/>
        <end position="352"/>
    </location>
</feature>
<evidence type="ECO:0000313" key="3">
    <source>
        <dbReference type="Proteomes" id="UP000051952"/>
    </source>
</evidence>
<evidence type="ECO:0000313" key="2">
    <source>
        <dbReference type="EMBL" id="CUG87160.1"/>
    </source>
</evidence>
<sequence length="406" mass="43292">MKPIARDLPILADLSSVDSDNLDPFQKQQPVLQADWESMSGASSSSPSANSRSSSLYRKLDENHAHYGIDDGRDEMVASPTSPRGDVIIVTAPPSCKSSVALPHARRLAGSEVRLSSSSISSSRARSTSSTETTVSTANVHGTQLLAPDQQQHLIAGSKVVHFVDPQSGVTLFKAKVPLLPNSSSTATVAPAPSPSTIGVVTMKDLAKASLKRFITKFQLSPSTCSIRGMQILGNGASLCSADRVQSVVGANEEVVLMTNIADQEARARVLAQANAPVAAATLTASSPPTEDMTQVLTSSLSVNSQQLPQQQRKKREREGEQVEGARRQLQNARRTTPAQHHSTSQNTDHIKPSSSCVALFTVEEVNDAVKRVDTIISEKVLMGLFSHAQAMRRSLDLTATAGRAR</sequence>
<gene>
    <name evidence="2" type="ORF">BSAL_08935</name>
</gene>
<feature type="region of interest" description="Disordered" evidence="1">
    <location>
        <begin position="300"/>
        <end position="352"/>
    </location>
</feature>
<reference evidence="3" key="1">
    <citation type="submission" date="2015-09" db="EMBL/GenBank/DDBJ databases">
        <authorList>
            <consortium name="Pathogen Informatics"/>
        </authorList>
    </citation>
    <scope>NUCLEOTIDE SEQUENCE [LARGE SCALE GENOMIC DNA]</scope>
    <source>
        <strain evidence="3">Lake Konstanz</strain>
    </source>
</reference>
<evidence type="ECO:0000256" key="1">
    <source>
        <dbReference type="SAM" id="MobiDB-lite"/>
    </source>
</evidence>
<accession>A0A0S4JD89</accession>
<name>A0A0S4JD89_BODSA</name>
<feature type="compositionally biased region" description="Basic and acidic residues" evidence="1">
    <location>
        <begin position="317"/>
        <end position="327"/>
    </location>
</feature>
<feature type="compositionally biased region" description="Polar residues" evidence="1">
    <location>
        <begin position="300"/>
        <end position="311"/>
    </location>
</feature>